<reference evidence="2" key="1">
    <citation type="submission" date="2014-09" db="EMBL/GenBank/DDBJ databases">
        <authorList>
            <person name="Magalhaes I.L.F."/>
            <person name="Oliveira U."/>
            <person name="Santos F.R."/>
            <person name="Vidigal T.H.D.A."/>
            <person name="Brescovit A.D."/>
            <person name="Santos A.J."/>
        </authorList>
    </citation>
    <scope>NUCLEOTIDE SEQUENCE</scope>
    <source>
        <tissue evidence="2">Shoot tissue taken approximately 20 cm above the soil surface</tissue>
    </source>
</reference>
<sequence>MKFSSNSVDRTAPSEGISVPGSATRSTMNSLPSLNFTIFKAPSSDPVYCLPFRSRQGKSRPSAKTLNSRAR</sequence>
<protein>
    <submittedName>
        <fullName evidence="2">Uncharacterized protein</fullName>
    </submittedName>
</protein>
<dbReference type="AlphaFoldDB" id="A0A0A9GH98"/>
<name>A0A0A9GH98_ARUDO</name>
<proteinExistence type="predicted"/>
<accession>A0A0A9GH98</accession>
<evidence type="ECO:0000313" key="2">
    <source>
        <dbReference type="EMBL" id="JAE20038.1"/>
    </source>
</evidence>
<dbReference type="EMBL" id="GBRH01177858">
    <property type="protein sequence ID" value="JAE20038.1"/>
    <property type="molecule type" value="Transcribed_RNA"/>
</dbReference>
<reference evidence="2" key="2">
    <citation type="journal article" date="2015" name="Data Brief">
        <title>Shoot transcriptome of the giant reed, Arundo donax.</title>
        <authorList>
            <person name="Barrero R.A."/>
            <person name="Guerrero F.D."/>
            <person name="Moolhuijzen P."/>
            <person name="Goolsby J.A."/>
            <person name="Tidwell J."/>
            <person name="Bellgard S.E."/>
            <person name="Bellgard M.I."/>
        </authorList>
    </citation>
    <scope>NUCLEOTIDE SEQUENCE</scope>
    <source>
        <tissue evidence="2">Shoot tissue taken approximately 20 cm above the soil surface</tissue>
    </source>
</reference>
<feature type="compositionally biased region" description="Polar residues" evidence="1">
    <location>
        <begin position="62"/>
        <end position="71"/>
    </location>
</feature>
<feature type="region of interest" description="Disordered" evidence="1">
    <location>
        <begin position="51"/>
        <end position="71"/>
    </location>
</feature>
<feature type="region of interest" description="Disordered" evidence="1">
    <location>
        <begin position="1"/>
        <end position="27"/>
    </location>
</feature>
<organism evidence="2">
    <name type="scientific">Arundo donax</name>
    <name type="common">Giant reed</name>
    <name type="synonym">Donax arundinaceus</name>
    <dbReference type="NCBI Taxonomy" id="35708"/>
    <lineage>
        <taxon>Eukaryota</taxon>
        <taxon>Viridiplantae</taxon>
        <taxon>Streptophyta</taxon>
        <taxon>Embryophyta</taxon>
        <taxon>Tracheophyta</taxon>
        <taxon>Spermatophyta</taxon>
        <taxon>Magnoliopsida</taxon>
        <taxon>Liliopsida</taxon>
        <taxon>Poales</taxon>
        <taxon>Poaceae</taxon>
        <taxon>PACMAD clade</taxon>
        <taxon>Arundinoideae</taxon>
        <taxon>Arundineae</taxon>
        <taxon>Arundo</taxon>
    </lineage>
</organism>
<evidence type="ECO:0000256" key="1">
    <source>
        <dbReference type="SAM" id="MobiDB-lite"/>
    </source>
</evidence>